<protein>
    <submittedName>
        <fullName evidence="8">H+ citrate symporter</fullName>
    </submittedName>
</protein>
<dbReference type="NCBIfam" id="TIGR00784">
    <property type="entry name" value="citMHS"/>
    <property type="match status" value="1"/>
</dbReference>
<feature type="transmembrane region" description="Helical" evidence="6">
    <location>
        <begin position="153"/>
        <end position="170"/>
    </location>
</feature>
<feature type="transmembrane region" description="Helical" evidence="6">
    <location>
        <begin position="190"/>
        <end position="212"/>
    </location>
</feature>
<keyword evidence="4 6" id="KW-1133">Transmembrane helix</keyword>
<feature type="domain" description="Citrate transporter-like" evidence="7">
    <location>
        <begin position="12"/>
        <end position="400"/>
    </location>
</feature>
<keyword evidence="5 6" id="KW-0472">Membrane</keyword>
<feature type="transmembrane region" description="Helical" evidence="6">
    <location>
        <begin position="405"/>
        <end position="424"/>
    </location>
</feature>
<evidence type="ECO:0000313" key="8">
    <source>
        <dbReference type="EMBL" id="KRM33895.1"/>
    </source>
</evidence>
<accession>A0A0R1XUG1</accession>
<comment type="caution">
    <text evidence="8">The sequence shown here is derived from an EMBL/GenBank/DDBJ whole genome shotgun (WGS) entry which is preliminary data.</text>
</comment>
<dbReference type="Proteomes" id="UP000051236">
    <property type="component" value="Unassembled WGS sequence"/>
</dbReference>
<feature type="transmembrane region" description="Helical" evidence="6">
    <location>
        <begin position="431"/>
        <end position="449"/>
    </location>
</feature>
<feature type="transmembrane region" description="Helical" evidence="6">
    <location>
        <begin position="119"/>
        <end position="146"/>
    </location>
</feature>
<dbReference type="eggNOG" id="COG2851">
    <property type="taxonomic scope" value="Bacteria"/>
</dbReference>
<keyword evidence="9" id="KW-1185">Reference proteome</keyword>
<feature type="transmembrane region" description="Helical" evidence="6">
    <location>
        <begin position="313"/>
        <end position="343"/>
    </location>
</feature>
<feature type="transmembrane region" description="Helical" evidence="6">
    <location>
        <begin position="349"/>
        <end position="366"/>
    </location>
</feature>
<sequence length="454" mass="49423">MIVVLAILMITVFIVLLAKNKLSILGALVLVPLFFGSIIVIFTKATFSDMFRWIYDALFYAVSPDNGAATIGVVSPGLLILFAVIYFDLMLNIGLFDPLCAFFIRKAKGDPLKVTMATVLTATIVTMNGDTTTTIIICAAAFLELWRAMHMKLMYLAILIVTPIGIFNQLPWGGPTIAASTAMGVSVSHLFKALLPGMLAAEVFAIGLAYYLGRKERKRLQWAAEMRNEIDDDFLEKMVDAIRNKNPELKRPQYYWFNLLLTLFILYLLIADVCHGAILFMIGTAIILTVNYRDVNTINQQLEAVAGDALGPAAATFGAGVFSGILTGSGMAAGLAGGIAAIIPADLGAHIAPLYAIISAPAIVFLPQDAFYFGIAKVIAKVMTGFGITPLQAAVASMVGQSFRLISPVIPALYMLTGYTKLNFVDFQKNYVKYCWPILFIYIIVYALTDVLPF</sequence>
<evidence type="ECO:0000256" key="3">
    <source>
        <dbReference type="ARBA" id="ARBA00022692"/>
    </source>
</evidence>
<dbReference type="Pfam" id="PF03600">
    <property type="entry name" value="CitMHS"/>
    <property type="match status" value="1"/>
</dbReference>
<dbReference type="RefSeq" id="WP_057002577.1">
    <property type="nucleotide sequence ID" value="NZ_AZGA01000041.1"/>
</dbReference>
<proteinExistence type="predicted"/>
<feature type="transmembrane region" description="Helical" evidence="6">
    <location>
        <begin position="253"/>
        <end position="270"/>
    </location>
</feature>
<keyword evidence="2" id="KW-0813">Transport</keyword>
<organism evidence="8 9">
    <name type="scientific">Agrilactobacillus composti DSM 18527 = JCM 14202</name>
    <dbReference type="NCBI Taxonomy" id="1423734"/>
    <lineage>
        <taxon>Bacteria</taxon>
        <taxon>Bacillati</taxon>
        <taxon>Bacillota</taxon>
        <taxon>Bacilli</taxon>
        <taxon>Lactobacillales</taxon>
        <taxon>Lactobacillaceae</taxon>
        <taxon>Agrilactobacillus</taxon>
    </lineage>
</organism>
<evidence type="ECO:0000256" key="1">
    <source>
        <dbReference type="ARBA" id="ARBA00004141"/>
    </source>
</evidence>
<evidence type="ECO:0000256" key="2">
    <source>
        <dbReference type="ARBA" id="ARBA00022448"/>
    </source>
</evidence>
<feature type="transmembrane region" description="Helical" evidence="6">
    <location>
        <begin position="276"/>
        <end position="292"/>
    </location>
</feature>
<dbReference type="PATRIC" id="fig|1423734.3.peg.2357"/>
<name>A0A0R1XUG1_9LACO</name>
<gene>
    <name evidence="8" type="ORF">FC83_GL002325</name>
</gene>
<evidence type="ECO:0000256" key="4">
    <source>
        <dbReference type="ARBA" id="ARBA00022989"/>
    </source>
</evidence>
<keyword evidence="3 6" id="KW-0812">Transmembrane</keyword>
<evidence type="ECO:0000259" key="7">
    <source>
        <dbReference type="Pfam" id="PF03600"/>
    </source>
</evidence>
<evidence type="ECO:0000256" key="6">
    <source>
        <dbReference type="SAM" id="Phobius"/>
    </source>
</evidence>
<reference evidence="8 9" key="1">
    <citation type="journal article" date="2015" name="Genome Announc.">
        <title>Expanding the biotechnology potential of lactobacilli through comparative genomics of 213 strains and associated genera.</title>
        <authorList>
            <person name="Sun Z."/>
            <person name="Harris H.M."/>
            <person name="McCann A."/>
            <person name="Guo C."/>
            <person name="Argimon S."/>
            <person name="Zhang W."/>
            <person name="Yang X."/>
            <person name="Jeffery I.B."/>
            <person name="Cooney J.C."/>
            <person name="Kagawa T.F."/>
            <person name="Liu W."/>
            <person name="Song Y."/>
            <person name="Salvetti E."/>
            <person name="Wrobel A."/>
            <person name="Rasinkangas P."/>
            <person name="Parkhill J."/>
            <person name="Rea M.C."/>
            <person name="O'Sullivan O."/>
            <person name="Ritari J."/>
            <person name="Douillard F.P."/>
            <person name="Paul Ross R."/>
            <person name="Yang R."/>
            <person name="Briner A.E."/>
            <person name="Felis G.E."/>
            <person name="de Vos W.M."/>
            <person name="Barrangou R."/>
            <person name="Klaenhammer T.R."/>
            <person name="Caufield P.W."/>
            <person name="Cui Y."/>
            <person name="Zhang H."/>
            <person name="O'Toole P.W."/>
        </authorList>
    </citation>
    <scope>NUCLEOTIDE SEQUENCE [LARGE SCALE GENOMIC DNA]</scope>
    <source>
        <strain evidence="8 9">DSM 18527</strain>
    </source>
</reference>
<dbReference type="InterPro" id="IPR004680">
    <property type="entry name" value="Cit_transptr-like_dom"/>
</dbReference>
<dbReference type="STRING" id="1423734.FC83_GL002325"/>
<evidence type="ECO:0000256" key="5">
    <source>
        <dbReference type="ARBA" id="ARBA00023136"/>
    </source>
</evidence>
<dbReference type="InterPro" id="IPR014738">
    <property type="entry name" value="Citrate_transporter"/>
</dbReference>
<feature type="transmembrane region" description="Helical" evidence="6">
    <location>
        <begin position="68"/>
        <end position="87"/>
    </location>
</feature>
<feature type="transmembrane region" description="Helical" evidence="6">
    <location>
        <begin position="378"/>
        <end position="399"/>
    </location>
</feature>
<comment type="subcellular location">
    <subcellularLocation>
        <location evidence="1">Membrane</location>
        <topology evidence="1">Multi-pass membrane protein</topology>
    </subcellularLocation>
</comment>
<dbReference type="AlphaFoldDB" id="A0A0R1XUG1"/>
<dbReference type="EMBL" id="AZGA01000041">
    <property type="protein sequence ID" value="KRM33895.1"/>
    <property type="molecule type" value="Genomic_DNA"/>
</dbReference>
<feature type="transmembrane region" description="Helical" evidence="6">
    <location>
        <begin position="28"/>
        <end position="47"/>
    </location>
</feature>
<evidence type="ECO:0000313" key="9">
    <source>
        <dbReference type="Proteomes" id="UP000051236"/>
    </source>
</evidence>
<dbReference type="GO" id="GO:0015137">
    <property type="term" value="F:citrate transmembrane transporter activity"/>
    <property type="evidence" value="ECO:0007669"/>
    <property type="project" value="InterPro"/>
</dbReference>
<dbReference type="GO" id="GO:0016020">
    <property type="term" value="C:membrane"/>
    <property type="evidence" value="ECO:0007669"/>
    <property type="project" value="UniProtKB-SubCell"/>
</dbReference>